<dbReference type="InterPro" id="IPR045919">
    <property type="entry name" value="DUF6338"/>
</dbReference>
<dbReference type="Pfam" id="PF19865">
    <property type="entry name" value="DUF6338"/>
    <property type="match status" value="1"/>
</dbReference>
<organism evidence="2 3">
    <name type="scientific">Cellulomonas soli</name>
    <dbReference type="NCBI Taxonomy" id="931535"/>
    <lineage>
        <taxon>Bacteria</taxon>
        <taxon>Bacillati</taxon>
        <taxon>Actinomycetota</taxon>
        <taxon>Actinomycetes</taxon>
        <taxon>Micrococcales</taxon>
        <taxon>Cellulomonadaceae</taxon>
        <taxon>Cellulomonas</taxon>
    </lineage>
</organism>
<sequence>MPGFVYQASKRAVAGPDPEQADFSAKILHAIVSTAAFGGIYAFFLGKHVVEYARDPDLALAHVQRIGVAFVVLALVVPWVVARVSYWILSARWFGIASAWVLDTLRLRRPYDSTPTAWDWAFKQGEAGWVRVRLDDGLWLGGFYGWRSYASSYPYPQEVFVEQGWVIDVDGTFTDVCHAPNGMVIKCDRAVSVDFLPLTTDTEEQAGDYEGQEAS</sequence>
<reference evidence="2 3" key="1">
    <citation type="submission" date="2019-07" db="EMBL/GenBank/DDBJ databases">
        <title>Whole genome shotgun sequence of Cellulomonas soli NBRC 109434.</title>
        <authorList>
            <person name="Hosoyama A."/>
            <person name="Uohara A."/>
            <person name="Ohji S."/>
            <person name="Ichikawa N."/>
        </authorList>
    </citation>
    <scope>NUCLEOTIDE SEQUENCE [LARGE SCALE GENOMIC DNA]</scope>
    <source>
        <strain evidence="2 3">NBRC 109434</strain>
    </source>
</reference>
<keyword evidence="1" id="KW-0472">Membrane</keyword>
<accession>A0A512P9F1</accession>
<evidence type="ECO:0000313" key="2">
    <source>
        <dbReference type="EMBL" id="GEP67825.1"/>
    </source>
</evidence>
<comment type="caution">
    <text evidence="2">The sequence shown here is derived from an EMBL/GenBank/DDBJ whole genome shotgun (WGS) entry which is preliminary data.</text>
</comment>
<gene>
    <name evidence="2" type="ORF">CSO01_05400</name>
</gene>
<name>A0A512P9F1_9CELL</name>
<feature type="transmembrane region" description="Helical" evidence="1">
    <location>
        <begin position="27"/>
        <end position="46"/>
    </location>
</feature>
<protein>
    <submittedName>
        <fullName evidence="2">Uncharacterized protein</fullName>
    </submittedName>
</protein>
<keyword evidence="1" id="KW-0812">Transmembrane</keyword>
<dbReference type="Proteomes" id="UP000321798">
    <property type="component" value="Unassembled WGS sequence"/>
</dbReference>
<evidence type="ECO:0000256" key="1">
    <source>
        <dbReference type="SAM" id="Phobius"/>
    </source>
</evidence>
<keyword evidence="1" id="KW-1133">Transmembrane helix</keyword>
<dbReference type="EMBL" id="BKAL01000002">
    <property type="protein sequence ID" value="GEP67825.1"/>
    <property type="molecule type" value="Genomic_DNA"/>
</dbReference>
<dbReference type="AlphaFoldDB" id="A0A512P9F1"/>
<evidence type="ECO:0000313" key="3">
    <source>
        <dbReference type="Proteomes" id="UP000321798"/>
    </source>
</evidence>
<feature type="transmembrane region" description="Helical" evidence="1">
    <location>
        <begin position="58"/>
        <end position="80"/>
    </location>
</feature>
<proteinExistence type="predicted"/>
<dbReference type="OrthoDB" id="5113805at2"/>
<keyword evidence="3" id="KW-1185">Reference proteome</keyword>